<sequence>MSGRNNKKQSKKSQKKGAQQQQRPEAEEAQGRAGPSSKVPQVPQLVLPSTPSPRNPTSADASSSKRRLAVAQSPTPHSTGNIQKDDEETLKILALPKVRSKLPPEISQQVQEVMGGNRHGKRSISQLSSLTIGTSPPAKQRMIENDRQRAESIIEDRLQTKEAYLAQSEELVAILNNAWHAGSLNLREDEFRSQIETLGRLITALRGDVVVIRTSRHELSGRLMDDMIWQQDRQNTDWAYLDLLISRYKTPEGARLSLFAPRDPSAQERFRKKVLKAYDAIDEDLLWCVISGKYFPASTMKAAHIVRYNLGEPSARHLFGPPGDKDGHLMSDKNGIPMYERYEKAFDDARLVIVPDGDSEKGCWKVYCLDDPDTHKPSKAVPFGRELHGRSLQFQNDFRPSSRYLYFAFCMSILRKQRHEVPGWWRDYLVDGPGKVWATPGTYLRTSTLRKLAHQIGHMTEEEVAVFAPGPAREDKDDNEDEDMKSLRDSVIAFHQQNSPTPATHRDERLSERDKRGDESGEEDEEDEEY</sequence>
<dbReference type="Proteomes" id="UP000236546">
    <property type="component" value="Unassembled WGS sequence"/>
</dbReference>
<dbReference type="Pfam" id="PF13391">
    <property type="entry name" value="HNH_2"/>
    <property type="match status" value="1"/>
</dbReference>
<dbReference type="EMBL" id="MTYH01000037">
    <property type="protein sequence ID" value="PNP43707.1"/>
    <property type="molecule type" value="Genomic_DNA"/>
</dbReference>
<feature type="compositionally biased region" description="Basic and acidic residues" evidence="1">
    <location>
        <begin position="504"/>
        <end position="519"/>
    </location>
</feature>
<evidence type="ECO:0000259" key="2">
    <source>
        <dbReference type="Pfam" id="PF13391"/>
    </source>
</evidence>
<dbReference type="AlphaFoldDB" id="A0A2K0TDY1"/>
<gene>
    <name evidence="3" type="ORF">TGAMA5MH_04679</name>
</gene>
<evidence type="ECO:0000313" key="3">
    <source>
        <dbReference type="EMBL" id="PNP43707.1"/>
    </source>
</evidence>
<comment type="caution">
    <text evidence="3">The sequence shown here is derived from an EMBL/GenBank/DDBJ whole genome shotgun (WGS) entry which is preliminary data.</text>
</comment>
<name>A0A2K0TDY1_9HYPO</name>
<feature type="region of interest" description="Disordered" evidence="1">
    <location>
        <begin position="468"/>
        <end position="530"/>
    </location>
</feature>
<evidence type="ECO:0000256" key="1">
    <source>
        <dbReference type="SAM" id="MobiDB-lite"/>
    </source>
</evidence>
<feature type="compositionally biased region" description="Basic residues" evidence="1">
    <location>
        <begin position="1"/>
        <end position="15"/>
    </location>
</feature>
<reference evidence="3 4" key="1">
    <citation type="submission" date="2017-02" db="EMBL/GenBank/DDBJ databases">
        <title>Genomes of Trichoderma spp. with biocontrol activity.</title>
        <authorList>
            <person name="Gardiner D."/>
            <person name="Kazan K."/>
            <person name="Vos C."/>
            <person name="Harvey P."/>
        </authorList>
    </citation>
    <scope>NUCLEOTIDE SEQUENCE [LARGE SCALE GENOMIC DNA]</scope>
    <source>
        <strain evidence="3 4">A5MH</strain>
    </source>
</reference>
<dbReference type="OrthoDB" id="5386595at2759"/>
<dbReference type="InterPro" id="IPR003615">
    <property type="entry name" value="HNH_nuc"/>
</dbReference>
<feature type="compositionally biased region" description="Acidic residues" evidence="1">
    <location>
        <begin position="520"/>
        <end position="530"/>
    </location>
</feature>
<proteinExistence type="predicted"/>
<feature type="region of interest" description="Disordered" evidence="1">
    <location>
        <begin position="1"/>
        <end position="88"/>
    </location>
</feature>
<feature type="domain" description="HNH nuclease" evidence="2">
    <location>
        <begin position="288"/>
        <end position="354"/>
    </location>
</feature>
<feature type="compositionally biased region" description="Polar residues" evidence="1">
    <location>
        <begin position="72"/>
        <end position="82"/>
    </location>
</feature>
<evidence type="ECO:0000313" key="4">
    <source>
        <dbReference type="Proteomes" id="UP000236546"/>
    </source>
</evidence>
<organism evidence="3 4">
    <name type="scientific">Trichoderma gamsii</name>
    <dbReference type="NCBI Taxonomy" id="398673"/>
    <lineage>
        <taxon>Eukaryota</taxon>
        <taxon>Fungi</taxon>
        <taxon>Dikarya</taxon>
        <taxon>Ascomycota</taxon>
        <taxon>Pezizomycotina</taxon>
        <taxon>Sordariomycetes</taxon>
        <taxon>Hypocreomycetidae</taxon>
        <taxon>Hypocreales</taxon>
        <taxon>Hypocreaceae</taxon>
        <taxon>Trichoderma</taxon>
    </lineage>
</organism>
<accession>A0A2K0TDY1</accession>
<protein>
    <recommendedName>
        <fullName evidence="2">HNH nuclease domain-containing protein</fullName>
    </recommendedName>
</protein>